<dbReference type="PROSITE" id="PS00143">
    <property type="entry name" value="INSULINASE"/>
    <property type="match status" value="1"/>
</dbReference>
<dbReference type="FunFam" id="3.30.830.10:FF:000012">
    <property type="entry name" value="Protease 3"/>
    <property type="match status" value="1"/>
</dbReference>
<evidence type="ECO:0000313" key="9">
    <source>
        <dbReference type="WBParaSite" id="TASK_0000971101-mRNA-1"/>
    </source>
</evidence>
<evidence type="ECO:0000256" key="3">
    <source>
        <dbReference type="ARBA" id="ARBA00022670"/>
    </source>
</evidence>
<sequence length="250" mass="28690">LRHEVEITKSESDNRVYRAITLTNQLKFLLISDPYTDKAAACLAVGVGSFYDPVDVPGLAHFCEHMILLGSQKYPGENEYSRFITSHSGYCNAFTSTTETCYVFDIAPDYLYEALKRFSEIFVAPLFTESATEREVNAVNSEHEKNLAIDNRRIVRIDKIMAAPDHDYAKFTTGNKDTLFNNLKAKSRNVRDELVRFYERFYSSNVMAVTILGKGMIFSTLEPYLMAFRSSSIWNMPCTFFFLIRIQVTY</sequence>
<dbReference type="InterPro" id="IPR050626">
    <property type="entry name" value="Peptidase_M16"/>
</dbReference>
<dbReference type="PANTHER" id="PTHR43690:SF18">
    <property type="entry name" value="INSULIN-DEGRADING ENZYME-RELATED"/>
    <property type="match status" value="1"/>
</dbReference>
<dbReference type="STRING" id="60517.A0A0R3WFR8"/>
<evidence type="ECO:0000256" key="2">
    <source>
        <dbReference type="ARBA" id="ARBA00007261"/>
    </source>
</evidence>
<dbReference type="GO" id="GO:0051603">
    <property type="term" value="P:proteolysis involved in protein catabolic process"/>
    <property type="evidence" value="ECO:0007669"/>
    <property type="project" value="TreeGrafter"/>
</dbReference>
<dbReference type="GO" id="GO:0046872">
    <property type="term" value="F:metal ion binding"/>
    <property type="evidence" value="ECO:0007669"/>
    <property type="project" value="UniProtKB-KW"/>
</dbReference>
<evidence type="ECO:0000256" key="7">
    <source>
        <dbReference type="ARBA" id="ARBA00023049"/>
    </source>
</evidence>
<dbReference type="Gene3D" id="3.30.830.10">
    <property type="entry name" value="Metalloenzyme, LuxS/M16 peptidase-like"/>
    <property type="match status" value="1"/>
</dbReference>
<evidence type="ECO:0000256" key="5">
    <source>
        <dbReference type="ARBA" id="ARBA00022801"/>
    </source>
</evidence>
<keyword evidence="5" id="KW-0378">Hydrolase</keyword>
<dbReference type="GO" id="GO:0043171">
    <property type="term" value="P:peptide catabolic process"/>
    <property type="evidence" value="ECO:0007669"/>
    <property type="project" value="TreeGrafter"/>
</dbReference>
<proteinExistence type="inferred from homology"/>
<dbReference type="Pfam" id="PF00675">
    <property type="entry name" value="Peptidase_M16"/>
    <property type="match status" value="1"/>
</dbReference>
<protein>
    <submittedName>
        <fullName evidence="9">Peptidase_M16 domain-containing protein</fullName>
    </submittedName>
</protein>
<evidence type="ECO:0000259" key="8">
    <source>
        <dbReference type="Pfam" id="PF00675"/>
    </source>
</evidence>
<keyword evidence="6" id="KW-0862">Zinc</keyword>
<dbReference type="WBParaSite" id="TASK_0000971101-mRNA-1">
    <property type="protein sequence ID" value="TASK_0000971101-mRNA-1"/>
    <property type="gene ID" value="TASK_0000971101"/>
</dbReference>
<keyword evidence="4" id="KW-0479">Metal-binding</keyword>
<evidence type="ECO:0000256" key="1">
    <source>
        <dbReference type="ARBA" id="ARBA00001947"/>
    </source>
</evidence>
<dbReference type="InterPro" id="IPR001431">
    <property type="entry name" value="Pept_M16_Zn_BS"/>
</dbReference>
<dbReference type="GO" id="GO:0005739">
    <property type="term" value="C:mitochondrion"/>
    <property type="evidence" value="ECO:0007669"/>
    <property type="project" value="TreeGrafter"/>
</dbReference>
<dbReference type="InterPro" id="IPR011249">
    <property type="entry name" value="Metalloenz_LuxS/M16"/>
</dbReference>
<dbReference type="GO" id="GO:0004222">
    <property type="term" value="F:metalloendopeptidase activity"/>
    <property type="evidence" value="ECO:0007669"/>
    <property type="project" value="InterPro"/>
</dbReference>
<comment type="similarity">
    <text evidence="2">Belongs to the peptidase M16 family.</text>
</comment>
<evidence type="ECO:0000256" key="4">
    <source>
        <dbReference type="ARBA" id="ARBA00022723"/>
    </source>
</evidence>
<feature type="domain" description="Peptidase M16 N-terminal" evidence="8">
    <location>
        <begin position="28"/>
        <end position="150"/>
    </location>
</feature>
<name>A0A0R3WFR8_TAEAS</name>
<dbReference type="AlphaFoldDB" id="A0A0R3WFR8"/>
<dbReference type="GO" id="GO:0005829">
    <property type="term" value="C:cytosol"/>
    <property type="evidence" value="ECO:0007669"/>
    <property type="project" value="TreeGrafter"/>
</dbReference>
<dbReference type="SUPFAM" id="SSF63411">
    <property type="entry name" value="LuxS/MPP-like metallohydrolase"/>
    <property type="match status" value="1"/>
</dbReference>
<dbReference type="PANTHER" id="PTHR43690">
    <property type="entry name" value="NARDILYSIN"/>
    <property type="match status" value="1"/>
</dbReference>
<keyword evidence="7" id="KW-0482">Metalloprotease</keyword>
<evidence type="ECO:0000256" key="6">
    <source>
        <dbReference type="ARBA" id="ARBA00022833"/>
    </source>
</evidence>
<dbReference type="InterPro" id="IPR011765">
    <property type="entry name" value="Pept_M16_N"/>
</dbReference>
<organism evidence="9">
    <name type="scientific">Taenia asiatica</name>
    <name type="common">Asian tapeworm</name>
    <dbReference type="NCBI Taxonomy" id="60517"/>
    <lineage>
        <taxon>Eukaryota</taxon>
        <taxon>Metazoa</taxon>
        <taxon>Spiralia</taxon>
        <taxon>Lophotrochozoa</taxon>
        <taxon>Platyhelminthes</taxon>
        <taxon>Cestoda</taxon>
        <taxon>Eucestoda</taxon>
        <taxon>Cyclophyllidea</taxon>
        <taxon>Taeniidae</taxon>
        <taxon>Taenia</taxon>
    </lineage>
</organism>
<comment type="cofactor">
    <cofactor evidence="1">
        <name>Zn(2+)</name>
        <dbReference type="ChEBI" id="CHEBI:29105"/>
    </cofactor>
</comment>
<accession>A0A0R3WFR8</accession>
<keyword evidence="3" id="KW-0645">Protease</keyword>
<reference evidence="9" key="1">
    <citation type="submission" date="2017-02" db="UniProtKB">
        <authorList>
            <consortium name="WormBaseParasite"/>
        </authorList>
    </citation>
    <scope>IDENTIFICATION</scope>
</reference>